<evidence type="ECO:0000256" key="1">
    <source>
        <dbReference type="ARBA" id="ARBA00004141"/>
    </source>
</evidence>
<dbReference type="RefSeq" id="WP_316700806.1">
    <property type="nucleotide sequence ID" value="NZ_CP136336.1"/>
</dbReference>
<keyword evidence="4 6" id="KW-1133">Transmembrane helix</keyword>
<proteinExistence type="inferred from homology"/>
<evidence type="ECO:0000313" key="8">
    <source>
        <dbReference type="EMBL" id="WOB08123.1"/>
    </source>
</evidence>
<evidence type="ECO:0000256" key="6">
    <source>
        <dbReference type="SAM" id="Phobius"/>
    </source>
</evidence>
<evidence type="ECO:0000256" key="2">
    <source>
        <dbReference type="ARBA" id="ARBA00007375"/>
    </source>
</evidence>
<evidence type="ECO:0000256" key="7">
    <source>
        <dbReference type="SAM" id="SignalP"/>
    </source>
</evidence>
<organism evidence="8 9">
    <name type="scientific">Piscinibacter gummiphilus</name>
    <dbReference type="NCBI Taxonomy" id="946333"/>
    <lineage>
        <taxon>Bacteria</taxon>
        <taxon>Pseudomonadati</taxon>
        <taxon>Pseudomonadota</taxon>
        <taxon>Betaproteobacteria</taxon>
        <taxon>Burkholderiales</taxon>
        <taxon>Sphaerotilaceae</taxon>
        <taxon>Piscinibacter</taxon>
    </lineage>
</organism>
<evidence type="ECO:0000256" key="3">
    <source>
        <dbReference type="ARBA" id="ARBA00022692"/>
    </source>
</evidence>
<protein>
    <submittedName>
        <fullName evidence="8">Lysoplasmalogenase</fullName>
    </submittedName>
</protein>
<feature type="transmembrane region" description="Helical" evidence="6">
    <location>
        <begin position="60"/>
        <end position="76"/>
    </location>
</feature>
<gene>
    <name evidence="8" type="ORF">RXV79_24880</name>
</gene>
<dbReference type="Pfam" id="PF07947">
    <property type="entry name" value="YhhN"/>
    <property type="match status" value="1"/>
</dbReference>
<feature type="transmembrane region" description="Helical" evidence="6">
    <location>
        <begin position="82"/>
        <end position="103"/>
    </location>
</feature>
<accession>A0ABZ0CTC1</accession>
<name>A0ABZ0CTC1_9BURK</name>
<feature type="transmembrane region" description="Helical" evidence="6">
    <location>
        <begin position="32"/>
        <end position="48"/>
    </location>
</feature>
<dbReference type="InterPro" id="IPR012506">
    <property type="entry name" value="TMEM86B-like"/>
</dbReference>
<evidence type="ECO:0000256" key="4">
    <source>
        <dbReference type="ARBA" id="ARBA00022989"/>
    </source>
</evidence>
<reference evidence="8 9" key="1">
    <citation type="submission" date="2023-10" db="EMBL/GenBank/DDBJ databases">
        <title>Bacteria for the degradation of biodegradable plastic PBAT(Polybutylene adipate terephthalate).</title>
        <authorList>
            <person name="Weon H.-Y."/>
            <person name="Yeon J."/>
        </authorList>
    </citation>
    <scope>NUCLEOTIDE SEQUENCE [LARGE SCALE GENOMIC DNA]</scope>
    <source>
        <strain evidence="8 9">SBD 7-3</strain>
    </source>
</reference>
<keyword evidence="7" id="KW-0732">Signal</keyword>
<keyword evidence="9" id="KW-1185">Reference proteome</keyword>
<dbReference type="PANTHER" id="PTHR31885:SF6">
    <property type="entry name" value="GH04784P"/>
    <property type="match status" value="1"/>
</dbReference>
<keyword evidence="5 6" id="KW-0472">Membrane</keyword>
<feature type="transmembrane region" description="Helical" evidence="6">
    <location>
        <begin position="110"/>
        <end position="128"/>
    </location>
</feature>
<comment type="subcellular location">
    <subcellularLocation>
        <location evidence="1">Membrane</location>
        <topology evidence="1">Multi-pass membrane protein</topology>
    </subcellularLocation>
</comment>
<dbReference type="EMBL" id="CP136336">
    <property type="protein sequence ID" value="WOB08123.1"/>
    <property type="molecule type" value="Genomic_DNA"/>
</dbReference>
<comment type="similarity">
    <text evidence="2">Belongs to the TMEM86 family.</text>
</comment>
<feature type="signal peptide" evidence="7">
    <location>
        <begin position="1"/>
        <end position="20"/>
    </location>
</feature>
<evidence type="ECO:0000256" key="5">
    <source>
        <dbReference type="ARBA" id="ARBA00023136"/>
    </source>
</evidence>
<feature type="transmembrane region" description="Helical" evidence="6">
    <location>
        <begin position="134"/>
        <end position="156"/>
    </location>
</feature>
<dbReference type="PANTHER" id="PTHR31885">
    <property type="entry name" value="GH04784P"/>
    <property type="match status" value="1"/>
</dbReference>
<keyword evidence="3 6" id="KW-0812">Transmembrane</keyword>
<feature type="chain" id="PRO_5047235256" evidence="7">
    <location>
        <begin position="21"/>
        <end position="221"/>
    </location>
</feature>
<dbReference type="Proteomes" id="UP001303946">
    <property type="component" value="Chromosome"/>
</dbReference>
<sequence>MNPSPALPLLAMASAALCIAAASGALPPSLAFVFKPLTTLLVIAWAFTRGAEVPVQRRRILIGLWLSLAGDVFLLWPGQGFLSGLVSFLLAHLAYIAAFSVPVRFGAKPVVFAVYGVVAALILSQLWSDVPSALRVPVVGYVVCLACMAAQAAAWWRSAPASPFARRAAIGGALFMASDSLLAINKFASPLPLSALWILSTYWVAQLCIAASLPPRGRAGA</sequence>
<evidence type="ECO:0000313" key="9">
    <source>
        <dbReference type="Proteomes" id="UP001303946"/>
    </source>
</evidence>